<keyword evidence="1" id="KW-0812">Transmembrane</keyword>
<feature type="transmembrane region" description="Helical" evidence="1">
    <location>
        <begin position="103"/>
        <end position="124"/>
    </location>
</feature>
<accession>A0A1J5K488</accession>
<evidence type="ECO:0000256" key="1">
    <source>
        <dbReference type="SAM" id="Phobius"/>
    </source>
</evidence>
<dbReference type="Gene3D" id="3.40.50.150">
    <property type="entry name" value="Vaccinia Virus protein VP39"/>
    <property type="match status" value="1"/>
</dbReference>
<sequence>MHKFMRLGISLSAVFVVSGALFMYEVILTRIFSAIMTYHFVFIVASVAILGLGLGAMDIYKKMKGFPQTNGQQIWDIGIRSVVFLGFALPLLTLFFYKLPFQPLNFFVYIALAVLPFVLGGRFLSCSFSVLSKYSYLLYFGDLVGAGLAAFGVVTLLNTVNLIRLTVYLGEAILLISLLLNLAIIKKRSRRKVLAALGGVALLAVLAVSPLPEVLARDFSAYRGIPKMIGLLKLNGEQPVVEYSSWDAFARTDVVATKDPNEKLVLIDGGAAAPMVRFDGNLAGVQQLKKEAGYLAFVPEKPRRVLVIGSGGGIDILLARLGGSEDITAVEINPGSVAAARKFSDYNGSIYDLPEVRTFIQNGRTFIDTTSEQFDVIYLSKVMTQAAEGTGYALSENYIYTREAIRSYLNHLTPDGRLAFVLHGPDDLSKALATVIAVLKESGVADEKIARQVLIAGTPAEDHDQEVSYPLLLVKKAPFAPDELAAITARLSEAQLQLLYLPVNSTPEQLLHYGKIGKTAATVVTDDRPFFYNVGNTIPFELYVLLALVLHLGWRWLKHATGGTVKNKKSLLLYFGALGVGFMLLEIALVQKFVLILGHPTLAFTVVAATLLIGGGLGSLLGQVAAVQRVLMRRRWLPAFLVAVLATLTGVAVPWIFSTGAALATSKTTLTIFTLFPLSVILGLPFPTGLRSLKEEGREDFVPLAWGINGWFSVIGSIIAMMVAITAGFRMVLFAGAMIYALLAYRCRRGLLGL</sequence>
<dbReference type="PANTHER" id="PTHR11558">
    <property type="entry name" value="SPERMIDINE/SPERMINE SYNTHASE"/>
    <property type="match status" value="1"/>
</dbReference>
<organism evidence="2 3">
    <name type="scientific">Neomoorella thermoacetica</name>
    <name type="common">Clostridium thermoaceticum</name>
    <dbReference type="NCBI Taxonomy" id="1525"/>
    <lineage>
        <taxon>Bacteria</taxon>
        <taxon>Bacillati</taxon>
        <taxon>Bacillota</taxon>
        <taxon>Clostridia</taxon>
        <taxon>Neomoorellales</taxon>
        <taxon>Neomoorellaceae</taxon>
        <taxon>Neomoorella</taxon>
    </lineage>
</organism>
<feature type="transmembrane region" description="Helical" evidence="1">
    <location>
        <begin position="602"/>
        <end position="624"/>
    </location>
</feature>
<keyword evidence="1" id="KW-1133">Transmembrane helix</keyword>
<dbReference type="CDD" id="cd02440">
    <property type="entry name" value="AdoMet_MTases"/>
    <property type="match status" value="1"/>
</dbReference>
<feature type="transmembrane region" description="Helical" evidence="1">
    <location>
        <begin position="77"/>
        <end position="97"/>
    </location>
</feature>
<gene>
    <name evidence="2" type="primary">speE_2</name>
    <name evidence="2" type="ORF">MOOR_13980</name>
</gene>
<dbReference type="Pfam" id="PF01564">
    <property type="entry name" value="Spermine_synth"/>
    <property type="match status" value="1"/>
</dbReference>
<feature type="transmembrane region" description="Helical" evidence="1">
    <location>
        <begin position="35"/>
        <end position="56"/>
    </location>
</feature>
<evidence type="ECO:0000313" key="3">
    <source>
        <dbReference type="Proteomes" id="UP000182743"/>
    </source>
</evidence>
<feature type="transmembrane region" description="Helical" evidence="1">
    <location>
        <begin position="193"/>
        <end position="211"/>
    </location>
</feature>
<name>A0A1J5K488_NEOTH</name>
<comment type="caution">
    <text evidence="2">The sequence shown here is derived from an EMBL/GenBank/DDBJ whole genome shotgun (WGS) entry which is preliminary data.</text>
</comment>
<dbReference type="InterPro" id="IPR001045">
    <property type="entry name" value="Spermi_synthase"/>
</dbReference>
<protein>
    <submittedName>
        <fullName evidence="2">Spermidine synthase</fullName>
        <ecNumber evidence="2">2.5.1.16</ecNumber>
    </submittedName>
</protein>
<feature type="transmembrane region" description="Helical" evidence="1">
    <location>
        <begin position="636"/>
        <end position="657"/>
    </location>
</feature>
<reference evidence="2 3" key="1">
    <citation type="submission" date="2016-08" db="EMBL/GenBank/DDBJ databases">
        <title>Genome-based comparison of Moorella thermoacetic strains.</title>
        <authorList>
            <person name="Poehlein A."/>
            <person name="Bengelsdorf F.R."/>
            <person name="Esser C."/>
            <person name="Duerre P."/>
            <person name="Daniel R."/>
        </authorList>
    </citation>
    <scope>NUCLEOTIDE SEQUENCE [LARGE SCALE GENOMIC DNA]</scope>
    <source>
        <strain evidence="2 3">DSM 11768</strain>
    </source>
</reference>
<dbReference type="AlphaFoldDB" id="A0A1J5K488"/>
<dbReference type="EC" id="2.5.1.16" evidence="2"/>
<feature type="transmembrane region" description="Helical" evidence="1">
    <location>
        <begin position="701"/>
        <end position="721"/>
    </location>
</feature>
<dbReference type="GO" id="GO:0005829">
    <property type="term" value="C:cytosol"/>
    <property type="evidence" value="ECO:0007669"/>
    <property type="project" value="TreeGrafter"/>
</dbReference>
<dbReference type="GO" id="GO:0004766">
    <property type="term" value="F:spermidine synthase activity"/>
    <property type="evidence" value="ECO:0007669"/>
    <property type="project" value="UniProtKB-EC"/>
</dbReference>
<dbReference type="PRINTS" id="PR00121">
    <property type="entry name" value="NAKATPASE"/>
</dbReference>
<feature type="transmembrane region" description="Helical" evidence="1">
    <location>
        <begin position="727"/>
        <end position="745"/>
    </location>
</feature>
<dbReference type="EMBL" id="MIHH01000006">
    <property type="protein sequence ID" value="OIQ09001.1"/>
    <property type="molecule type" value="Genomic_DNA"/>
</dbReference>
<feature type="transmembrane region" description="Helical" evidence="1">
    <location>
        <begin position="163"/>
        <end position="184"/>
    </location>
</feature>
<feature type="transmembrane region" description="Helical" evidence="1">
    <location>
        <begin position="669"/>
        <end position="689"/>
    </location>
</feature>
<keyword evidence="2" id="KW-0808">Transferase</keyword>
<keyword evidence="1" id="KW-0472">Membrane</keyword>
<dbReference type="Proteomes" id="UP000182743">
    <property type="component" value="Unassembled WGS sequence"/>
</dbReference>
<dbReference type="GO" id="GO:0008295">
    <property type="term" value="P:spermidine biosynthetic process"/>
    <property type="evidence" value="ECO:0007669"/>
    <property type="project" value="TreeGrafter"/>
</dbReference>
<evidence type="ECO:0000313" key="2">
    <source>
        <dbReference type="EMBL" id="OIQ09001.1"/>
    </source>
</evidence>
<feature type="transmembrane region" description="Helical" evidence="1">
    <location>
        <begin position="136"/>
        <end position="157"/>
    </location>
</feature>
<proteinExistence type="predicted"/>
<feature type="transmembrane region" description="Helical" evidence="1">
    <location>
        <begin position="571"/>
        <end position="590"/>
    </location>
</feature>
<dbReference type="PANTHER" id="PTHR11558:SF11">
    <property type="entry name" value="SPERMIDINE SYNTHASE"/>
    <property type="match status" value="1"/>
</dbReference>
<feature type="transmembrane region" description="Helical" evidence="1">
    <location>
        <begin position="530"/>
        <end position="550"/>
    </location>
</feature>
<dbReference type="InterPro" id="IPR029063">
    <property type="entry name" value="SAM-dependent_MTases_sf"/>
</dbReference>
<dbReference type="SUPFAM" id="SSF53335">
    <property type="entry name" value="S-adenosyl-L-methionine-dependent methyltransferases"/>
    <property type="match status" value="1"/>
</dbReference>